<organism evidence="4 5">
    <name type="scientific">Clostridium chromiireducens</name>
    <dbReference type="NCBI Taxonomy" id="225345"/>
    <lineage>
        <taxon>Bacteria</taxon>
        <taxon>Bacillati</taxon>
        <taxon>Bacillota</taxon>
        <taxon>Clostridia</taxon>
        <taxon>Eubacteriales</taxon>
        <taxon>Clostridiaceae</taxon>
        <taxon>Clostridium</taxon>
    </lineage>
</organism>
<evidence type="ECO:0000313" key="4">
    <source>
        <dbReference type="EMBL" id="MVX64972.1"/>
    </source>
</evidence>
<evidence type="ECO:0000259" key="3">
    <source>
        <dbReference type="Pfam" id="PF00881"/>
    </source>
</evidence>
<dbReference type="RefSeq" id="WP_160359788.1">
    <property type="nucleotide sequence ID" value="NZ_WSRQ01000024.1"/>
</dbReference>
<accession>A0A964W3C2</accession>
<dbReference type="InterPro" id="IPR000415">
    <property type="entry name" value="Nitroreductase-like"/>
</dbReference>
<evidence type="ECO:0000313" key="5">
    <source>
        <dbReference type="Proteomes" id="UP000656077"/>
    </source>
</evidence>
<name>A0A964W3C2_9CLOT</name>
<dbReference type="Gene3D" id="3.40.109.10">
    <property type="entry name" value="NADH Oxidase"/>
    <property type="match status" value="1"/>
</dbReference>
<comment type="caution">
    <text evidence="4">The sequence shown here is derived from an EMBL/GenBank/DDBJ whole genome shotgun (WGS) entry which is preliminary data.</text>
</comment>
<dbReference type="SUPFAM" id="SSF55469">
    <property type="entry name" value="FMN-dependent nitroreductase-like"/>
    <property type="match status" value="1"/>
</dbReference>
<evidence type="ECO:0000256" key="2">
    <source>
        <dbReference type="ARBA" id="ARBA00023002"/>
    </source>
</evidence>
<dbReference type="PANTHER" id="PTHR43673:SF10">
    <property type="entry name" value="NADH DEHYDROGENASE_NAD(P)H NITROREDUCTASE XCC3605-RELATED"/>
    <property type="match status" value="1"/>
</dbReference>
<dbReference type="AlphaFoldDB" id="A0A964W3C2"/>
<dbReference type="Pfam" id="PF00881">
    <property type="entry name" value="Nitroreductase"/>
    <property type="match status" value="1"/>
</dbReference>
<evidence type="ECO:0000256" key="1">
    <source>
        <dbReference type="ARBA" id="ARBA00007118"/>
    </source>
</evidence>
<dbReference type="GO" id="GO:0016491">
    <property type="term" value="F:oxidoreductase activity"/>
    <property type="evidence" value="ECO:0007669"/>
    <property type="project" value="UniProtKB-KW"/>
</dbReference>
<proteinExistence type="inferred from homology"/>
<dbReference type="EMBL" id="WSRQ01000024">
    <property type="protein sequence ID" value="MVX64972.1"/>
    <property type="molecule type" value="Genomic_DNA"/>
</dbReference>
<comment type="similarity">
    <text evidence="1">Belongs to the nitroreductase family.</text>
</comment>
<sequence>MNETLSVIKSRRSIKNFQPEQIKDSELEAILEAGTYAPSASNQQSWHFTVVQNERLIGQLSEAIKKIYAMMPALFLEQMKNDKKAHFLQQIGNNEKVHLFHNAPTIVVISGDKTEMYAVENCSLAAANMMNAAKSLDVGSCWVSGLPQLIDADPDNQFIKELNLPEGYKPVCVILLGYKAGAEKKAAVRKENVVNYVK</sequence>
<dbReference type="Proteomes" id="UP000656077">
    <property type="component" value="Unassembled WGS sequence"/>
</dbReference>
<gene>
    <name evidence="4" type="ORF">GKZ28_14860</name>
</gene>
<dbReference type="PANTHER" id="PTHR43673">
    <property type="entry name" value="NAD(P)H NITROREDUCTASE YDGI-RELATED"/>
    <property type="match status" value="1"/>
</dbReference>
<keyword evidence="2" id="KW-0560">Oxidoreductase</keyword>
<protein>
    <submittedName>
        <fullName evidence="4">Proton-conducting membrane transporter</fullName>
    </submittedName>
</protein>
<reference evidence="4" key="1">
    <citation type="submission" date="2019-12" db="EMBL/GenBank/DDBJ databases">
        <title>Microbes associate with the intestines of laboratory mice.</title>
        <authorList>
            <person name="Navarre W."/>
            <person name="Wong E."/>
        </authorList>
    </citation>
    <scope>NUCLEOTIDE SEQUENCE</scope>
    <source>
        <strain evidence="4">NM79_F5</strain>
    </source>
</reference>
<feature type="domain" description="Nitroreductase" evidence="3">
    <location>
        <begin position="8"/>
        <end position="178"/>
    </location>
</feature>
<dbReference type="InterPro" id="IPR029479">
    <property type="entry name" value="Nitroreductase"/>
</dbReference>